<keyword evidence="2" id="KW-1185">Reference proteome</keyword>
<reference evidence="1 2" key="1">
    <citation type="submission" date="2016-10" db="EMBL/GenBank/DDBJ databases">
        <authorList>
            <person name="de Groot N.N."/>
        </authorList>
    </citation>
    <scope>NUCLEOTIDE SEQUENCE [LARGE SCALE GENOMIC DNA]</scope>
    <source>
        <strain evidence="2">E92,LMG 26720,CCM 7988</strain>
    </source>
</reference>
<proteinExistence type="predicted"/>
<dbReference type="InterPro" id="IPR038765">
    <property type="entry name" value="Papain-like_cys_pep_sf"/>
</dbReference>
<dbReference type="Gene3D" id="3.90.1720.10">
    <property type="entry name" value="endopeptidase domain like (from Nostoc punctiforme)"/>
    <property type="match status" value="1"/>
</dbReference>
<dbReference type="STRING" id="1079859.SAMN04515674_101521"/>
<dbReference type="SUPFAM" id="SSF54001">
    <property type="entry name" value="Cysteine proteinases"/>
    <property type="match status" value="1"/>
</dbReference>
<dbReference type="Proteomes" id="UP000199306">
    <property type="component" value="Unassembled WGS sequence"/>
</dbReference>
<evidence type="ECO:0000313" key="2">
    <source>
        <dbReference type="Proteomes" id="UP000199306"/>
    </source>
</evidence>
<gene>
    <name evidence="1" type="ORF">SAMN04515674_101521</name>
</gene>
<evidence type="ECO:0000313" key="1">
    <source>
        <dbReference type="EMBL" id="SFP14830.1"/>
    </source>
</evidence>
<evidence type="ECO:0008006" key="3">
    <source>
        <dbReference type="Google" id="ProtNLM"/>
    </source>
</evidence>
<sequence>MMTIGFETFDIDHPEVSTIIMSLASAGIWSHCEIHFSDGAVGTAGDKRRGVMLISDKDKVYKPENWQFFQIPAKADQEAKVRQYFIDRQSERYNWTGIFAGMIAGFDLTNSNGQFCSEICFNSLVQAGVIESYGLKSFQLSPSHLYEILTRLKFKKL</sequence>
<organism evidence="1 2">
    <name type="scientific">Pseudarcicella hirudinis</name>
    <dbReference type="NCBI Taxonomy" id="1079859"/>
    <lineage>
        <taxon>Bacteria</taxon>
        <taxon>Pseudomonadati</taxon>
        <taxon>Bacteroidota</taxon>
        <taxon>Cytophagia</taxon>
        <taxon>Cytophagales</taxon>
        <taxon>Flectobacillaceae</taxon>
        <taxon>Pseudarcicella</taxon>
    </lineage>
</organism>
<accession>A0A1I5MZD0</accession>
<dbReference type="RefSeq" id="WP_092011614.1">
    <property type="nucleotide sequence ID" value="NZ_FOXH01000001.1"/>
</dbReference>
<name>A0A1I5MZD0_9BACT</name>
<protein>
    <recommendedName>
        <fullName evidence="3">Permuted papain-like amidase enzyme, YaeF/YiiX, C92 family</fullName>
    </recommendedName>
</protein>
<dbReference type="OrthoDB" id="963119at2"/>
<dbReference type="AlphaFoldDB" id="A0A1I5MZD0"/>
<dbReference type="EMBL" id="FOXH01000001">
    <property type="protein sequence ID" value="SFP14830.1"/>
    <property type="molecule type" value="Genomic_DNA"/>
</dbReference>